<dbReference type="GeneID" id="19526245"/>
<protein>
    <submittedName>
        <fullName evidence="1">Uncharacterized protein</fullName>
    </submittedName>
</protein>
<dbReference type="EMBL" id="KJ489399">
    <property type="protein sequence ID" value="AHZ10263.1"/>
    <property type="molecule type" value="Genomic_DNA"/>
</dbReference>
<accession>A0A024B2Q0</accession>
<dbReference type="Proteomes" id="UP000026900">
    <property type="component" value="Segment"/>
</dbReference>
<keyword evidence="2" id="KW-1185">Reference proteome</keyword>
<evidence type="ECO:0000313" key="2">
    <source>
        <dbReference type="Proteomes" id="UP000026900"/>
    </source>
</evidence>
<evidence type="ECO:0000313" key="1">
    <source>
        <dbReference type="EMBL" id="AHZ10263.1"/>
    </source>
</evidence>
<dbReference type="KEGG" id="vg:19526245"/>
<name>A0A024B2Q0_9CAUD</name>
<dbReference type="RefSeq" id="YP_009036694.1">
    <property type="nucleotide sequence ID" value="NC_024213.1"/>
</dbReference>
<proteinExistence type="predicted"/>
<organism evidence="1 2">
    <name type="scientific">Bacillus phage Hakuna</name>
    <dbReference type="NCBI Taxonomy" id="1486659"/>
    <lineage>
        <taxon>Viruses</taxon>
        <taxon>Duplodnaviria</taxon>
        <taxon>Heunggongvirae</taxon>
        <taxon>Uroviricota</taxon>
        <taxon>Caudoviricetes</taxon>
        <taxon>Herelleviridae</taxon>
        <taxon>Bastillevirinae</taxon>
        <taxon>Wphvirus</taxon>
        <taxon>Wphvirus hakuna</taxon>
    </lineage>
</organism>
<sequence>MTKLVNVGHVNAIISIYEKLLSLPDWEYKEWDKLREKLKNSVAHMDKHAIDLPCTVKELELSIEPVQNIVSFFDDWIEDDTRRGITSREVFLDKLADEANDLHVVHVNNIQRDEF</sequence>
<reference evidence="2" key="1">
    <citation type="submission" date="2014-09" db="EMBL/GenBank/DDBJ databases">
        <authorList>
            <person name="Sauder A.B."/>
            <person name="McKenzie Q.R."/>
            <person name="Temple L.M."/>
            <person name="Alexis B.K."/>
            <person name="Al-Atrache Z."/>
            <person name="Lewis L.O."/>
            <person name="Loesser-Casey K.E."/>
            <person name="Mitchell K.J."/>
        </authorList>
    </citation>
    <scope>NUCLEOTIDE SEQUENCE [LARGE SCALE GENOMIC DNA]</scope>
</reference>